<accession>A0A848NYS7</accession>
<protein>
    <submittedName>
        <fullName evidence="2">CoA transferase</fullName>
    </submittedName>
</protein>
<dbReference type="GO" id="GO:0008410">
    <property type="term" value="F:CoA-transferase activity"/>
    <property type="evidence" value="ECO:0007669"/>
    <property type="project" value="TreeGrafter"/>
</dbReference>
<evidence type="ECO:0000313" key="2">
    <source>
        <dbReference type="EMBL" id="NMV38103.1"/>
    </source>
</evidence>
<dbReference type="InterPro" id="IPR023606">
    <property type="entry name" value="CoA-Trfase_III_dom_1_sf"/>
</dbReference>
<dbReference type="Proteomes" id="UP000575469">
    <property type="component" value="Unassembled WGS sequence"/>
</dbReference>
<sequence length="411" mass="45317">MNHAQPHDAALNGVRVIDLTTVVFGPYATQTLADYGAEVIKIETPEGDSMRHNGPAHERGMASIYLGSNRNKRSVVLDLKTAAAREALLALCDTADVFIHNIRPQKLAKLGVSAEVLRERNPRLIFVGLVGFGEGGPYAGAPAYDDIIQALSGASDLVMRQTGAPGYFPTVAADKISALMAVQAVTAALYQRERTGRGQVIEVPMFEAMTSFLMVEHFYQRQIQPSEGPTPADRGQLGYPRSVDSWRRPYRTANGHACIMPYTDENWRRFFAAVERPDLAADTRFQNMAGRSQHIGALLEEMAGILEAQTTEYWIDLCTSLEIPCARLNRLEDLEADPHLQAVGFFESLPFDTGTRFRFARAPIRMSDSYVAPTVPPRLGQHTEEVLQPLGLPDTVLQAVLARTHTPESTR</sequence>
<dbReference type="AlphaFoldDB" id="A0A848NYS7"/>
<dbReference type="EMBL" id="JABBZM010000007">
    <property type="protein sequence ID" value="NMV38103.1"/>
    <property type="molecule type" value="Genomic_DNA"/>
</dbReference>
<dbReference type="Pfam" id="PF02515">
    <property type="entry name" value="CoA_transf_3"/>
    <property type="match status" value="1"/>
</dbReference>
<evidence type="ECO:0000313" key="3">
    <source>
        <dbReference type="Proteomes" id="UP000575469"/>
    </source>
</evidence>
<name>A0A848NYS7_9RALS</name>
<dbReference type="Gene3D" id="3.40.50.10540">
    <property type="entry name" value="Crotonobetainyl-coa:carnitine coa-transferase, domain 1"/>
    <property type="match status" value="1"/>
</dbReference>
<proteinExistence type="predicted"/>
<dbReference type="PANTHER" id="PTHR48207">
    <property type="entry name" value="SUCCINATE--HYDROXYMETHYLGLUTARATE COA-TRANSFERASE"/>
    <property type="match status" value="1"/>
</dbReference>
<dbReference type="InterPro" id="IPR003673">
    <property type="entry name" value="CoA-Trfase_fam_III"/>
</dbReference>
<dbReference type="PANTHER" id="PTHR48207:SF4">
    <property type="entry name" value="BLL6097 PROTEIN"/>
    <property type="match status" value="1"/>
</dbReference>
<dbReference type="InterPro" id="IPR044855">
    <property type="entry name" value="CoA-Trfase_III_dom3_sf"/>
</dbReference>
<keyword evidence="1 2" id="KW-0808">Transferase</keyword>
<dbReference type="InterPro" id="IPR050483">
    <property type="entry name" value="CoA-transferase_III_domain"/>
</dbReference>
<gene>
    <name evidence="2" type="ORF">HGR00_09300</name>
</gene>
<comment type="caution">
    <text evidence="2">The sequence shown here is derived from an EMBL/GenBank/DDBJ whole genome shotgun (WGS) entry which is preliminary data.</text>
</comment>
<dbReference type="RefSeq" id="WP_169339957.1">
    <property type="nucleotide sequence ID" value="NZ_JABBZM010000007.1"/>
</dbReference>
<evidence type="ECO:0000256" key="1">
    <source>
        <dbReference type="ARBA" id="ARBA00022679"/>
    </source>
</evidence>
<dbReference type="SUPFAM" id="SSF89796">
    <property type="entry name" value="CoA-transferase family III (CaiB/BaiF)"/>
    <property type="match status" value="1"/>
</dbReference>
<dbReference type="Gene3D" id="3.30.1540.10">
    <property type="entry name" value="formyl-coa transferase, domain 3"/>
    <property type="match status" value="1"/>
</dbReference>
<organism evidence="2 3">
    <name type="scientific">Ralstonia insidiosa</name>
    <dbReference type="NCBI Taxonomy" id="190721"/>
    <lineage>
        <taxon>Bacteria</taxon>
        <taxon>Pseudomonadati</taxon>
        <taxon>Pseudomonadota</taxon>
        <taxon>Betaproteobacteria</taxon>
        <taxon>Burkholderiales</taxon>
        <taxon>Burkholderiaceae</taxon>
        <taxon>Ralstonia</taxon>
    </lineage>
</organism>
<reference evidence="2 3" key="1">
    <citation type="submission" date="2020-04" db="EMBL/GenBank/DDBJ databases">
        <title>Ralstonia insidiosa genome sequencing and assembly.</title>
        <authorList>
            <person name="Martins R.C.R."/>
            <person name="Perdigao-Neto L.V."/>
            <person name="Levin A.S.S."/>
            <person name="Costa S.F."/>
        </authorList>
    </citation>
    <scope>NUCLEOTIDE SEQUENCE [LARGE SCALE GENOMIC DNA]</scope>
    <source>
        <strain evidence="2 3">5047</strain>
    </source>
</reference>